<dbReference type="Pfam" id="PF00126">
    <property type="entry name" value="HTH_1"/>
    <property type="match status" value="1"/>
</dbReference>
<dbReference type="Pfam" id="PF03466">
    <property type="entry name" value="LysR_substrate"/>
    <property type="match status" value="1"/>
</dbReference>
<dbReference type="InterPro" id="IPR000847">
    <property type="entry name" value="LysR_HTH_N"/>
</dbReference>
<evidence type="ECO:0000256" key="1">
    <source>
        <dbReference type="ARBA" id="ARBA00009437"/>
    </source>
</evidence>
<dbReference type="SUPFAM" id="SSF46785">
    <property type="entry name" value="Winged helix' DNA-binding domain"/>
    <property type="match status" value="1"/>
</dbReference>
<dbReference type="GO" id="GO:0003700">
    <property type="term" value="F:DNA-binding transcription factor activity"/>
    <property type="evidence" value="ECO:0007669"/>
    <property type="project" value="InterPro"/>
</dbReference>
<dbReference type="PANTHER" id="PTHR30126:SF39">
    <property type="entry name" value="HTH-TYPE TRANSCRIPTIONAL REGULATOR CYSL"/>
    <property type="match status" value="1"/>
</dbReference>
<sequence length="288" mass="33153">MVNFEWYRSFIEVYRVGTASGAAQILHLTQPAVSQHIAALESALGTGLFERTPRKMLPTEAAKRLYNQIAASVETLESIPTRNSNLETQQIIRLGSPQEFFTERILNQLPQDDKILYTVKFGLTQELIAQLQEGQLDLVVATQKITKSDIEYQLLFEESFWLVAPLTVKVPISVEDLTPLEAWLRTQPLIAYSEELPIIRRFWRVVFGRRIDINPKLIIPDLRGIREAIAYGFGFSVLPDYLCQEWVDNQRLTLVLKPAKSVKNYIWLAFRKSERQAQKIQTFLELLC</sequence>
<evidence type="ECO:0000259" key="5">
    <source>
        <dbReference type="PROSITE" id="PS50931"/>
    </source>
</evidence>
<dbReference type="SUPFAM" id="SSF53850">
    <property type="entry name" value="Periplasmic binding protein-like II"/>
    <property type="match status" value="1"/>
</dbReference>
<evidence type="ECO:0000256" key="4">
    <source>
        <dbReference type="ARBA" id="ARBA00023163"/>
    </source>
</evidence>
<reference evidence="6" key="2">
    <citation type="journal article" date="2022" name="Microbiol. Resour. Announc.">
        <title>Metagenome Sequencing to Explore Phylogenomics of Terrestrial Cyanobacteria.</title>
        <authorList>
            <person name="Ward R.D."/>
            <person name="Stajich J.E."/>
            <person name="Johansen J.R."/>
            <person name="Huntemann M."/>
            <person name="Clum A."/>
            <person name="Foster B."/>
            <person name="Foster B."/>
            <person name="Roux S."/>
            <person name="Palaniappan K."/>
            <person name="Varghese N."/>
            <person name="Mukherjee S."/>
            <person name="Reddy T.B.K."/>
            <person name="Daum C."/>
            <person name="Copeland A."/>
            <person name="Chen I.A."/>
            <person name="Ivanova N.N."/>
            <person name="Kyrpides N.C."/>
            <person name="Shapiro N."/>
            <person name="Eloe-Fadrosh E.A."/>
            <person name="Pietrasiak N."/>
        </authorList>
    </citation>
    <scope>NUCLEOTIDE SEQUENCE</scope>
    <source>
        <strain evidence="6">GSE-NOS-MK-12-04C</strain>
    </source>
</reference>
<dbReference type="CDD" id="cd05466">
    <property type="entry name" value="PBP2_LTTR_substrate"/>
    <property type="match status" value="1"/>
</dbReference>
<keyword evidence="4" id="KW-0804">Transcription</keyword>
<dbReference type="Proteomes" id="UP000729701">
    <property type="component" value="Unassembled WGS sequence"/>
</dbReference>
<accession>A0A951QN18</accession>
<evidence type="ECO:0000313" key="6">
    <source>
        <dbReference type="EMBL" id="MBW4667570.1"/>
    </source>
</evidence>
<proteinExistence type="inferred from homology"/>
<evidence type="ECO:0000256" key="2">
    <source>
        <dbReference type="ARBA" id="ARBA00023015"/>
    </source>
</evidence>
<dbReference type="AlphaFoldDB" id="A0A951QN18"/>
<dbReference type="PRINTS" id="PR00039">
    <property type="entry name" value="HTHLYSR"/>
</dbReference>
<dbReference type="Gene3D" id="3.40.190.10">
    <property type="entry name" value="Periplasmic binding protein-like II"/>
    <property type="match status" value="2"/>
</dbReference>
<comment type="caution">
    <text evidence="6">The sequence shown here is derived from an EMBL/GenBank/DDBJ whole genome shotgun (WGS) entry which is preliminary data.</text>
</comment>
<reference evidence="6" key="1">
    <citation type="submission" date="2021-05" db="EMBL/GenBank/DDBJ databases">
        <authorList>
            <person name="Pietrasiak N."/>
            <person name="Ward R."/>
            <person name="Stajich J.E."/>
            <person name="Kurbessoian T."/>
        </authorList>
    </citation>
    <scope>NUCLEOTIDE SEQUENCE</scope>
    <source>
        <strain evidence="6">GSE-NOS-MK-12-04C</strain>
    </source>
</reference>
<evidence type="ECO:0000313" key="7">
    <source>
        <dbReference type="Proteomes" id="UP000729701"/>
    </source>
</evidence>
<dbReference type="Gene3D" id="1.10.10.10">
    <property type="entry name" value="Winged helix-like DNA-binding domain superfamily/Winged helix DNA-binding domain"/>
    <property type="match status" value="1"/>
</dbReference>
<protein>
    <submittedName>
        <fullName evidence="6">LysR family transcriptional regulator</fullName>
    </submittedName>
</protein>
<name>A0A951QN18_9CYAN</name>
<dbReference type="GO" id="GO:0000976">
    <property type="term" value="F:transcription cis-regulatory region binding"/>
    <property type="evidence" value="ECO:0007669"/>
    <property type="project" value="TreeGrafter"/>
</dbReference>
<dbReference type="InterPro" id="IPR005119">
    <property type="entry name" value="LysR_subst-bd"/>
</dbReference>
<gene>
    <name evidence="6" type="ORF">KME60_09085</name>
</gene>
<keyword evidence="3" id="KW-0238">DNA-binding</keyword>
<keyword evidence="2" id="KW-0805">Transcription regulation</keyword>
<dbReference type="PANTHER" id="PTHR30126">
    <property type="entry name" value="HTH-TYPE TRANSCRIPTIONAL REGULATOR"/>
    <property type="match status" value="1"/>
</dbReference>
<dbReference type="InterPro" id="IPR036390">
    <property type="entry name" value="WH_DNA-bd_sf"/>
</dbReference>
<dbReference type="PROSITE" id="PS50931">
    <property type="entry name" value="HTH_LYSR"/>
    <property type="match status" value="1"/>
</dbReference>
<dbReference type="InterPro" id="IPR036388">
    <property type="entry name" value="WH-like_DNA-bd_sf"/>
</dbReference>
<dbReference type="EMBL" id="JAHHGZ010000008">
    <property type="protein sequence ID" value="MBW4667570.1"/>
    <property type="molecule type" value="Genomic_DNA"/>
</dbReference>
<organism evidence="6 7">
    <name type="scientific">Cyanomargarita calcarea GSE-NOS-MK-12-04C</name>
    <dbReference type="NCBI Taxonomy" id="2839659"/>
    <lineage>
        <taxon>Bacteria</taxon>
        <taxon>Bacillati</taxon>
        <taxon>Cyanobacteriota</taxon>
        <taxon>Cyanophyceae</taxon>
        <taxon>Nostocales</taxon>
        <taxon>Cyanomargaritaceae</taxon>
        <taxon>Cyanomargarita</taxon>
    </lineage>
</organism>
<evidence type="ECO:0000256" key="3">
    <source>
        <dbReference type="ARBA" id="ARBA00023125"/>
    </source>
</evidence>
<feature type="domain" description="HTH lysR-type" evidence="5">
    <location>
        <begin position="2"/>
        <end position="59"/>
    </location>
</feature>
<comment type="similarity">
    <text evidence="1">Belongs to the LysR transcriptional regulatory family.</text>
</comment>